<feature type="transmembrane region" description="Helical" evidence="1">
    <location>
        <begin position="105"/>
        <end position="131"/>
    </location>
</feature>
<evidence type="ECO:0000256" key="1">
    <source>
        <dbReference type="SAM" id="Phobius"/>
    </source>
</evidence>
<dbReference type="EMBL" id="HBUF01384195">
    <property type="protein sequence ID" value="CAG6731487.1"/>
    <property type="molecule type" value="Transcribed_RNA"/>
</dbReference>
<name>A0A8D9DW61_9HEMI</name>
<feature type="transmembrane region" description="Helical" evidence="1">
    <location>
        <begin position="34"/>
        <end position="56"/>
    </location>
</feature>
<reference evidence="2" key="1">
    <citation type="submission" date="2021-05" db="EMBL/GenBank/DDBJ databases">
        <authorList>
            <person name="Alioto T."/>
            <person name="Alioto T."/>
            <person name="Gomez Garrido J."/>
        </authorList>
    </citation>
    <scope>NUCLEOTIDE SEQUENCE</scope>
</reference>
<dbReference type="AlphaFoldDB" id="A0A8D9DW61"/>
<protein>
    <submittedName>
        <fullName evidence="2">Uncharacterized protein</fullName>
    </submittedName>
</protein>
<evidence type="ECO:0000313" key="2">
    <source>
        <dbReference type="EMBL" id="CAG6731487.1"/>
    </source>
</evidence>
<proteinExistence type="predicted"/>
<accession>A0A8D9DW61</accession>
<keyword evidence="1" id="KW-0812">Transmembrane</keyword>
<sequence>MLSMLSELLLPQSLASAFLAIILSTVFRMLSLTSCAAVCLSSTSSLISVLVISSLVSGTKSSLISSTMFSIFTSTTMFSTATLSGSTSSSLSVVSLTFRVEFASVLLWVESLLLPVLEFSLSSLITIGLMISVKIKTNLNMSLD</sequence>
<organism evidence="2">
    <name type="scientific">Cacopsylla melanoneura</name>
    <dbReference type="NCBI Taxonomy" id="428564"/>
    <lineage>
        <taxon>Eukaryota</taxon>
        <taxon>Metazoa</taxon>
        <taxon>Ecdysozoa</taxon>
        <taxon>Arthropoda</taxon>
        <taxon>Hexapoda</taxon>
        <taxon>Insecta</taxon>
        <taxon>Pterygota</taxon>
        <taxon>Neoptera</taxon>
        <taxon>Paraneoptera</taxon>
        <taxon>Hemiptera</taxon>
        <taxon>Sternorrhyncha</taxon>
        <taxon>Psylloidea</taxon>
        <taxon>Psyllidae</taxon>
        <taxon>Psyllinae</taxon>
        <taxon>Cacopsylla</taxon>
    </lineage>
</organism>
<keyword evidence="1" id="KW-0472">Membrane</keyword>
<keyword evidence="1" id="KW-1133">Transmembrane helix</keyword>
<dbReference type="EMBL" id="HBUF01384196">
    <property type="protein sequence ID" value="CAG6731488.1"/>
    <property type="molecule type" value="Transcribed_RNA"/>
</dbReference>